<comment type="catalytic activity">
    <reaction evidence="34">
        <text>(9Z,12Z)-octadecadienoate + AH2 + O2 = (13R)-hydroxy-(9Z,11E)-octadecadienoate + A + H2O</text>
        <dbReference type="Rhea" id="RHEA:75455"/>
        <dbReference type="ChEBI" id="CHEBI:13193"/>
        <dbReference type="ChEBI" id="CHEBI:15377"/>
        <dbReference type="ChEBI" id="CHEBI:15379"/>
        <dbReference type="ChEBI" id="CHEBI:17499"/>
        <dbReference type="ChEBI" id="CHEBI:30245"/>
        <dbReference type="ChEBI" id="CHEBI:136655"/>
    </reaction>
    <physiologicalReaction direction="left-to-right" evidence="34">
        <dbReference type="Rhea" id="RHEA:75456"/>
    </physiologicalReaction>
</comment>
<dbReference type="SUPFAM" id="SSF48113">
    <property type="entry name" value="Heme-dependent peroxidases"/>
    <property type="match status" value="1"/>
</dbReference>
<sequence length="728" mass="81260">MQGLQPPASAVLMSWIEVPVAVGDLPHGGGGGRERICHQLPLTLWQKTREFGFPVPCPAPAAHRQGSTCQATSHPNSLPVNPCCYFPCQHQGVCVRVGLGGYECDCTRTGYFGINCSSPELWTRLYNVLKPSPAFYHFILTHFRWVWDVINSTFIRDTLMRLVLTVRANLIPSPPTFNSDYGYISWEAYANVSYYTRVLPPVPDSCPTPMGTKGKQQLPDPQLLAERFLLRQKFEADPRGTNLMFAFFAQHFTHQFFKTSGKMGRGFTKALGHGVDLGHLYGDNLQRQHQLRLFRDGKLKFQVVDGEVYPPTVTDAPVHMVYPSAIPKEKQLAMGQEVFGLLPGLCMYATLWLREHNRVCDILKQEHPTWSDEQLFQTARLILIGETIKIVIEDYVQHLSGYYLSLKFDPELLFGTQFQYRNRIAVEFNQLYHWHGLMPDSFIIQGEEYSYDQFLYNTSMLMDYGVEALVESFSKQAAGRIGGGQTINANVLKVAIGVIKESRQLRLRPFNEYRKRFGMKPYRSFQELTGGGGDTGTCPPCAQQKQDRRWSHPGHPPQQPSRRGWYQLCEKLKCLRSVAAAAVLSRPNSLASEYIATSQLWGSLGNVHLPRMLWISLCFVTFCPPLPSSTRPPAAPLRGFPPQNRGAESPGSPHHPSSSAAPGKAALAVGTCPDLLLLQLLCCPSQPAQHTGTAETQPRRSQSNVSAGGDQGSIRSHLSDLLCLPPAG</sequence>
<evidence type="ECO:0000256" key="17">
    <source>
        <dbReference type="ARBA" id="ARBA00022824"/>
    </source>
</evidence>
<comment type="pathway">
    <text evidence="4">Lipid metabolism; prostaglandin biosynthesis.</text>
</comment>
<dbReference type="UniPathway" id="UPA00662"/>
<feature type="region of interest" description="Disordered" evidence="38">
    <location>
        <begin position="535"/>
        <end position="562"/>
    </location>
</feature>
<keyword evidence="20" id="KW-0223">Dioxygenase</keyword>
<dbReference type="GO" id="GO:0046872">
    <property type="term" value="F:metal ion binding"/>
    <property type="evidence" value="ECO:0007669"/>
    <property type="project" value="UniProtKB-KW"/>
</dbReference>
<comment type="cofactor">
    <cofactor evidence="1">
        <name>heme b</name>
        <dbReference type="ChEBI" id="CHEBI:60344"/>
    </cofactor>
</comment>
<feature type="active site" description="Proton acceptor" evidence="35">
    <location>
        <position position="254"/>
    </location>
</feature>
<evidence type="ECO:0000256" key="15">
    <source>
        <dbReference type="ARBA" id="ARBA00022723"/>
    </source>
</evidence>
<feature type="domain" description="EGF-like" evidence="39">
    <location>
        <begin position="79"/>
        <end position="117"/>
    </location>
</feature>
<keyword evidence="16" id="KW-0732">Signal</keyword>
<name>A0A8C4UQ01_FALTI</name>
<dbReference type="PROSITE" id="PS50026">
    <property type="entry name" value="EGF_3"/>
    <property type="match status" value="1"/>
</dbReference>
<dbReference type="GO" id="GO:0004601">
    <property type="term" value="F:peroxidase activity"/>
    <property type="evidence" value="ECO:0007669"/>
    <property type="project" value="UniProtKB-KW"/>
</dbReference>
<dbReference type="Gene3D" id="1.10.640.10">
    <property type="entry name" value="Haem peroxidase domain superfamily, animal type"/>
    <property type="match status" value="1"/>
</dbReference>
<dbReference type="GO" id="GO:0043005">
    <property type="term" value="C:neuron projection"/>
    <property type="evidence" value="ECO:0007669"/>
    <property type="project" value="TreeGrafter"/>
</dbReference>
<dbReference type="SUPFAM" id="SSF57196">
    <property type="entry name" value="EGF/Laminin"/>
    <property type="match status" value="1"/>
</dbReference>
<accession>A0A8C4UQ01</accession>
<evidence type="ECO:0000256" key="25">
    <source>
        <dbReference type="ARBA" id="ARBA00023157"/>
    </source>
</evidence>
<evidence type="ECO:0000256" key="16">
    <source>
        <dbReference type="ARBA" id="ARBA00022729"/>
    </source>
</evidence>
<keyword evidence="12" id="KW-0575">Peroxidase</keyword>
<protein>
    <recommendedName>
        <fullName evidence="8">Prostaglandin G/H synthase 1</fullName>
        <ecNumber evidence="7">1.14.99.1</ecNumber>
    </recommendedName>
    <alternativeName>
        <fullName evidence="28">Cyclooxygenase-1</fullName>
    </alternativeName>
    <alternativeName>
        <fullName evidence="29">Prostaglandin H2 synthase 1</fullName>
    </alternativeName>
    <alternativeName>
        <fullName evidence="30">Prostaglandin-endoperoxide synthase 1</fullName>
    </alternativeName>
</protein>
<proteinExistence type="inferred from homology"/>
<evidence type="ECO:0000256" key="13">
    <source>
        <dbReference type="ARBA" id="ARBA00022585"/>
    </source>
</evidence>
<dbReference type="PROSITE" id="PS50292">
    <property type="entry name" value="PEROXIDASE_3"/>
    <property type="match status" value="1"/>
</dbReference>
<dbReference type="FunFam" id="2.10.25.10:FF:000235">
    <property type="entry name" value="Prostaglandin G/H synthase 2"/>
    <property type="match status" value="1"/>
</dbReference>
<evidence type="ECO:0000256" key="11">
    <source>
        <dbReference type="ARBA" id="ARBA00022536"/>
    </source>
</evidence>
<comment type="catalytic activity">
    <reaction evidence="31">
        <text>(9Z,12Z)-octadecadienoate + AH2 + O2 = (9S)-hydroxy-(10E,12Z)-octadecadienoate + A + H2O</text>
        <dbReference type="Rhea" id="RHEA:75459"/>
        <dbReference type="ChEBI" id="CHEBI:13193"/>
        <dbReference type="ChEBI" id="CHEBI:15377"/>
        <dbReference type="ChEBI" id="CHEBI:15379"/>
        <dbReference type="ChEBI" id="CHEBI:17499"/>
        <dbReference type="ChEBI" id="CHEBI:30245"/>
        <dbReference type="ChEBI" id="CHEBI:77852"/>
    </reaction>
    <physiologicalReaction direction="left-to-right" evidence="31">
        <dbReference type="Rhea" id="RHEA:75460"/>
    </physiologicalReaction>
</comment>
<comment type="similarity">
    <text evidence="5">Belongs to the prostaglandin G/H synthase family.</text>
</comment>
<evidence type="ECO:0000313" key="41">
    <source>
        <dbReference type="Proteomes" id="UP000694562"/>
    </source>
</evidence>
<dbReference type="InterPro" id="IPR010255">
    <property type="entry name" value="Haem_peroxidase_sf"/>
</dbReference>
<evidence type="ECO:0000256" key="9">
    <source>
        <dbReference type="ARBA" id="ARBA00022501"/>
    </source>
</evidence>
<dbReference type="GO" id="GO:0006979">
    <property type="term" value="P:response to oxidative stress"/>
    <property type="evidence" value="ECO:0007669"/>
    <property type="project" value="InterPro"/>
</dbReference>
<keyword evidence="17" id="KW-0256">Endoplasmic reticulum</keyword>
<dbReference type="PANTHER" id="PTHR11903">
    <property type="entry name" value="PROSTAGLANDIN G/H SYNTHASE"/>
    <property type="match status" value="1"/>
</dbReference>
<evidence type="ECO:0000256" key="36">
    <source>
        <dbReference type="PIRSR" id="PIRSR619791-2"/>
    </source>
</evidence>
<evidence type="ECO:0000259" key="39">
    <source>
        <dbReference type="PROSITE" id="PS50026"/>
    </source>
</evidence>
<organism evidence="40 41">
    <name type="scientific">Falco tinnunculus</name>
    <name type="common">Common kestrel</name>
    <dbReference type="NCBI Taxonomy" id="100819"/>
    <lineage>
        <taxon>Eukaryota</taxon>
        <taxon>Metazoa</taxon>
        <taxon>Chordata</taxon>
        <taxon>Craniata</taxon>
        <taxon>Vertebrata</taxon>
        <taxon>Euteleostomi</taxon>
        <taxon>Archelosauria</taxon>
        <taxon>Archosauria</taxon>
        <taxon>Dinosauria</taxon>
        <taxon>Saurischia</taxon>
        <taxon>Theropoda</taxon>
        <taxon>Coelurosauria</taxon>
        <taxon>Aves</taxon>
        <taxon>Neognathae</taxon>
        <taxon>Neoaves</taxon>
        <taxon>Telluraves</taxon>
        <taxon>Australaves</taxon>
        <taxon>Falconiformes</taxon>
        <taxon>Falconidae</taxon>
        <taxon>Falco</taxon>
    </lineage>
</organism>
<dbReference type="GO" id="GO:0019371">
    <property type="term" value="P:cyclooxygenase pathway"/>
    <property type="evidence" value="ECO:0007669"/>
    <property type="project" value="TreeGrafter"/>
</dbReference>
<comment type="catalytic activity">
    <reaction evidence="33">
        <text>(9Z,12Z)-octadecadienoate + AH2 + O2 = (13S)-hydroxy-(9Z,11E)-octadecadienoate + A + H2O</text>
        <dbReference type="Rhea" id="RHEA:75451"/>
        <dbReference type="ChEBI" id="CHEBI:13193"/>
        <dbReference type="ChEBI" id="CHEBI:15377"/>
        <dbReference type="ChEBI" id="CHEBI:15379"/>
        <dbReference type="ChEBI" id="CHEBI:17499"/>
        <dbReference type="ChEBI" id="CHEBI:30245"/>
        <dbReference type="ChEBI" id="CHEBI:90850"/>
    </reaction>
    <physiologicalReaction direction="left-to-right" evidence="33">
        <dbReference type="Rhea" id="RHEA:75452"/>
    </physiologicalReaction>
</comment>
<keyword evidence="11 37" id="KW-0245">EGF-like domain</keyword>
<feature type="region of interest" description="Disordered" evidence="38">
    <location>
        <begin position="631"/>
        <end position="663"/>
    </location>
</feature>
<evidence type="ECO:0000256" key="29">
    <source>
        <dbReference type="ARBA" id="ARBA00031794"/>
    </source>
</evidence>
<evidence type="ECO:0000256" key="14">
    <source>
        <dbReference type="ARBA" id="ARBA00022617"/>
    </source>
</evidence>
<reference evidence="40" key="1">
    <citation type="submission" date="2025-08" db="UniProtKB">
        <authorList>
            <consortium name="Ensembl"/>
        </authorList>
    </citation>
    <scope>IDENTIFICATION</scope>
</reference>
<keyword evidence="24" id="KW-0472">Membrane</keyword>
<feature type="binding site" evidence="36">
    <location>
        <position position="167"/>
    </location>
    <ligand>
        <name>substrate</name>
    </ligand>
</feature>
<evidence type="ECO:0000256" key="35">
    <source>
        <dbReference type="PIRSR" id="PIRSR619791-1"/>
    </source>
</evidence>
<evidence type="ECO:0000256" key="12">
    <source>
        <dbReference type="ARBA" id="ARBA00022559"/>
    </source>
</evidence>
<evidence type="ECO:0000256" key="38">
    <source>
        <dbReference type="SAM" id="MobiDB-lite"/>
    </source>
</evidence>
<evidence type="ECO:0000256" key="37">
    <source>
        <dbReference type="PROSITE-ProRule" id="PRU00076"/>
    </source>
</evidence>
<dbReference type="CDD" id="cd00054">
    <property type="entry name" value="EGF_CA"/>
    <property type="match status" value="1"/>
</dbReference>
<evidence type="ECO:0000256" key="33">
    <source>
        <dbReference type="ARBA" id="ARBA00036358"/>
    </source>
</evidence>
<keyword evidence="26" id="KW-0275">Fatty acid biosynthesis</keyword>
<dbReference type="AlphaFoldDB" id="A0A8C4UQ01"/>
<dbReference type="GO" id="GO:0004666">
    <property type="term" value="F:prostaglandin-endoperoxide synthase activity"/>
    <property type="evidence" value="ECO:0007669"/>
    <property type="project" value="UniProtKB-EC"/>
</dbReference>
<comment type="subcellular location">
    <subcellularLocation>
        <location evidence="3">Endoplasmic reticulum membrane</location>
    </subcellularLocation>
    <subcellularLocation>
        <location evidence="2">Microsome membrane</location>
    </subcellularLocation>
</comment>
<comment type="caution">
    <text evidence="37">Lacks conserved residue(s) required for the propagation of feature annotation.</text>
</comment>
<evidence type="ECO:0000256" key="2">
    <source>
        <dbReference type="ARBA" id="ARBA00004524"/>
    </source>
</evidence>
<evidence type="ECO:0000256" key="31">
    <source>
        <dbReference type="ARBA" id="ARBA00035976"/>
    </source>
</evidence>
<evidence type="ECO:0000256" key="7">
    <source>
        <dbReference type="ARBA" id="ARBA00012440"/>
    </source>
</evidence>
<feature type="compositionally biased region" description="Low complexity" evidence="38">
    <location>
        <begin position="649"/>
        <end position="663"/>
    </location>
</feature>
<feature type="region of interest" description="Disordered" evidence="38">
    <location>
        <begin position="688"/>
        <end position="728"/>
    </location>
</feature>
<reference evidence="40" key="2">
    <citation type="submission" date="2025-09" db="UniProtKB">
        <authorList>
            <consortium name="Ensembl"/>
        </authorList>
    </citation>
    <scope>IDENTIFICATION</scope>
</reference>
<dbReference type="PRINTS" id="PR00457">
    <property type="entry name" value="ANPEROXIDASE"/>
</dbReference>
<evidence type="ECO:0000313" key="40">
    <source>
        <dbReference type="Ensembl" id="ENSFTIP00000014888.1"/>
    </source>
</evidence>
<keyword evidence="10" id="KW-0444">Lipid biosynthesis</keyword>
<evidence type="ECO:0000256" key="8">
    <source>
        <dbReference type="ARBA" id="ARBA00020404"/>
    </source>
</evidence>
<dbReference type="EC" id="1.14.99.1" evidence="7"/>
<evidence type="ECO:0000256" key="5">
    <source>
        <dbReference type="ARBA" id="ARBA00008928"/>
    </source>
</evidence>
<dbReference type="InterPro" id="IPR000742">
    <property type="entry name" value="EGF"/>
</dbReference>
<keyword evidence="15 36" id="KW-0479">Metal-binding</keyword>
<dbReference type="Gene3D" id="2.10.25.10">
    <property type="entry name" value="Laminin"/>
    <property type="match status" value="1"/>
</dbReference>
<keyword evidence="13" id="KW-0643">Prostaglandin biosynthesis</keyword>
<dbReference type="InterPro" id="IPR037120">
    <property type="entry name" value="Haem_peroxidase_sf_animal"/>
</dbReference>
<keyword evidence="41" id="KW-1185">Reference proteome</keyword>
<feature type="compositionally biased region" description="Polar residues" evidence="38">
    <location>
        <begin position="690"/>
        <end position="706"/>
    </location>
</feature>
<evidence type="ECO:0000256" key="18">
    <source>
        <dbReference type="ARBA" id="ARBA00022832"/>
    </source>
</evidence>
<dbReference type="GO" id="GO:0016702">
    <property type="term" value="F:oxidoreductase activity, acting on single donors with incorporation of molecular oxygen, incorporation of two atoms of oxygen"/>
    <property type="evidence" value="ECO:0007669"/>
    <property type="project" value="TreeGrafter"/>
</dbReference>
<keyword evidence="21" id="KW-0560">Oxidoreductase</keyword>
<dbReference type="PANTHER" id="PTHR11903:SF6">
    <property type="entry name" value="PROSTAGLANDIN G_H SYNTHASE 1"/>
    <property type="match status" value="1"/>
</dbReference>
<dbReference type="Pfam" id="PF03098">
    <property type="entry name" value="An_peroxidase"/>
    <property type="match status" value="1"/>
</dbReference>
<evidence type="ECO:0000256" key="10">
    <source>
        <dbReference type="ARBA" id="ARBA00022516"/>
    </source>
</evidence>
<dbReference type="InterPro" id="IPR050783">
    <property type="entry name" value="Oxylipin_biosynth_metab"/>
</dbReference>
<dbReference type="GO" id="GO:0020037">
    <property type="term" value="F:heme binding"/>
    <property type="evidence" value="ECO:0007669"/>
    <property type="project" value="InterPro"/>
</dbReference>
<keyword evidence="18" id="KW-0276">Fatty acid metabolism</keyword>
<keyword evidence="23" id="KW-0443">Lipid metabolism</keyword>
<feature type="binding site" description="axial binding residue" evidence="36">
    <location>
        <position position="435"/>
    </location>
    <ligand>
        <name>heme b</name>
        <dbReference type="ChEBI" id="CHEBI:60344"/>
    </ligand>
    <ligandPart>
        <name>Fe</name>
        <dbReference type="ChEBI" id="CHEBI:18248"/>
    </ligandPart>
</feature>
<comment type="catalytic activity">
    <reaction evidence="32">
        <text>(9Z,12Z)-octadecadienoate + AH2 + O2 = (9R)-hydroxy-(10E,12Z)-octadecadienoate + A + H2O</text>
        <dbReference type="Rhea" id="RHEA:75447"/>
        <dbReference type="ChEBI" id="CHEBI:13193"/>
        <dbReference type="ChEBI" id="CHEBI:15377"/>
        <dbReference type="ChEBI" id="CHEBI:15379"/>
        <dbReference type="ChEBI" id="CHEBI:17499"/>
        <dbReference type="ChEBI" id="CHEBI:30245"/>
        <dbReference type="ChEBI" id="CHEBI:77895"/>
    </reaction>
    <physiologicalReaction direction="left-to-right" evidence="32">
        <dbReference type="Rhea" id="RHEA:75448"/>
    </physiologicalReaction>
</comment>
<evidence type="ECO:0000256" key="3">
    <source>
        <dbReference type="ARBA" id="ARBA00004586"/>
    </source>
</evidence>
<keyword evidence="22 36" id="KW-0408">Iron</keyword>
<evidence type="ECO:0000256" key="32">
    <source>
        <dbReference type="ARBA" id="ARBA00036313"/>
    </source>
</evidence>
<evidence type="ECO:0000256" key="19">
    <source>
        <dbReference type="ARBA" id="ARBA00022848"/>
    </source>
</evidence>
<keyword evidence="19" id="KW-0492">Microsome</keyword>
<dbReference type="OrthoDB" id="823504at2759"/>
<keyword evidence="27" id="KW-0325">Glycoprotein</keyword>
<evidence type="ECO:0000256" key="28">
    <source>
        <dbReference type="ARBA" id="ARBA00031217"/>
    </source>
</evidence>
<dbReference type="GO" id="GO:0005789">
    <property type="term" value="C:endoplasmic reticulum membrane"/>
    <property type="evidence" value="ECO:0007669"/>
    <property type="project" value="UniProtKB-SubCell"/>
</dbReference>
<evidence type="ECO:0000256" key="4">
    <source>
        <dbReference type="ARBA" id="ARBA00004702"/>
    </source>
</evidence>
<comment type="subunit">
    <text evidence="6">Homodimer.</text>
</comment>
<evidence type="ECO:0000256" key="30">
    <source>
        <dbReference type="ARBA" id="ARBA00033143"/>
    </source>
</evidence>
<evidence type="ECO:0000256" key="34">
    <source>
        <dbReference type="ARBA" id="ARBA00036409"/>
    </source>
</evidence>
<evidence type="ECO:0000256" key="21">
    <source>
        <dbReference type="ARBA" id="ARBA00023002"/>
    </source>
</evidence>
<evidence type="ECO:0000256" key="26">
    <source>
        <dbReference type="ARBA" id="ARBA00023160"/>
    </source>
</evidence>
<keyword evidence="9" id="KW-0644">Prostaglandin metabolism</keyword>
<evidence type="ECO:0000256" key="22">
    <source>
        <dbReference type="ARBA" id="ARBA00023004"/>
    </source>
</evidence>
<dbReference type="InterPro" id="IPR019791">
    <property type="entry name" value="Haem_peroxidase_animal"/>
</dbReference>
<evidence type="ECO:0000256" key="24">
    <source>
        <dbReference type="ARBA" id="ARBA00023136"/>
    </source>
</evidence>
<evidence type="ECO:0000256" key="23">
    <source>
        <dbReference type="ARBA" id="ARBA00023098"/>
    </source>
</evidence>
<feature type="active site" description="For cyclooxygenase activity" evidence="35">
    <location>
        <position position="432"/>
    </location>
</feature>
<keyword evidence="14 36" id="KW-0349">Heme</keyword>
<evidence type="ECO:0000256" key="1">
    <source>
        <dbReference type="ARBA" id="ARBA00001970"/>
    </source>
</evidence>
<dbReference type="Proteomes" id="UP000694562">
    <property type="component" value="Unplaced"/>
</dbReference>
<keyword evidence="25" id="KW-1015">Disulfide bond</keyword>
<evidence type="ECO:0000256" key="20">
    <source>
        <dbReference type="ARBA" id="ARBA00022964"/>
    </source>
</evidence>
<dbReference type="Ensembl" id="ENSFTIT00000015520.1">
    <property type="protein sequence ID" value="ENSFTIP00000014888.1"/>
    <property type="gene ID" value="ENSFTIG00000009888.1"/>
</dbReference>
<evidence type="ECO:0000256" key="27">
    <source>
        <dbReference type="ARBA" id="ARBA00023180"/>
    </source>
</evidence>
<evidence type="ECO:0000256" key="6">
    <source>
        <dbReference type="ARBA" id="ARBA00011738"/>
    </source>
</evidence>